<dbReference type="PIRSF" id="PIRSF018968">
    <property type="entry name" value="ABC_permease_BceB"/>
    <property type="match status" value="1"/>
</dbReference>
<evidence type="ECO:0000259" key="7">
    <source>
        <dbReference type="Pfam" id="PF02687"/>
    </source>
</evidence>
<dbReference type="Pfam" id="PF02687">
    <property type="entry name" value="FtsX"/>
    <property type="match status" value="2"/>
</dbReference>
<protein>
    <submittedName>
        <fullName evidence="8">ABC transporter permease</fullName>
    </submittedName>
</protein>
<dbReference type="RefSeq" id="WP_134211323.1">
    <property type="nucleotide sequence ID" value="NZ_CP038015.1"/>
</dbReference>
<dbReference type="KEGG" id="panc:E2636_16805"/>
<comment type="similarity">
    <text evidence="6">Belongs to the ABC-4 integral membrane protein family.</text>
</comment>
<feature type="transmembrane region" description="Helical" evidence="6">
    <location>
        <begin position="147"/>
        <end position="174"/>
    </location>
</feature>
<comment type="subcellular location">
    <subcellularLocation>
        <location evidence="1 6">Cell membrane</location>
        <topology evidence="1 6">Multi-pass membrane protein</topology>
    </subcellularLocation>
</comment>
<dbReference type="InterPro" id="IPR027022">
    <property type="entry name" value="ABC_permease_BceB-typ"/>
</dbReference>
<keyword evidence="6" id="KW-0813">Transport</keyword>
<feature type="transmembrane region" description="Helical" evidence="6">
    <location>
        <begin position="58"/>
        <end position="80"/>
    </location>
</feature>
<feature type="transmembrane region" description="Helical" evidence="6">
    <location>
        <begin position="101"/>
        <end position="127"/>
    </location>
</feature>
<feature type="transmembrane region" description="Helical" evidence="6">
    <location>
        <begin position="195"/>
        <end position="214"/>
    </location>
</feature>
<evidence type="ECO:0000256" key="4">
    <source>
        <dbReference type="ARBA" id="ARBA00022989"/>
    </source>
</evidence>
<feature type="domain" description="ABC3 transporter permease C-terminal" evidence="7">
    <location>
        <begin position="60"/>
        <end position="179"/>
    </location>
</feature>
<evidence type="ECO:0000256" key="1">
    <source>
        <dbReference type="ARBA" id="ARBA00004651"/>
    </source>
</evidence>
<dbReference type="Proteomes" id="UP000294292">
    <property type="component" value="Chromosome"/>
</dbReference>
<evidence type="ECO:0000256" key="6">
    <source>
        <dbReference type="PIRNR" id="PIRNR018968"/>
    </source>
</evidence>
<dbReference type="GO" id="GO:0005886">
    <property type="term" value="C:plasma membrane"/>
    <property type="evidence" value="ECO:0007669"/>
    <property type="project" value="UniProtKB-SubCell"/>
</dbReference>
<dbReference type="GO" id="GO:0055085">
    <property type="term" value="P:transmembrane transport"/>
    <property type="evidence" value="ECO:0007669"/>
    <property type="project" value="UniProtKB-UniRule"/>
</dbReference>
<sequence length="654" mass="75104">MNLVDLSWRNMKRNFRLYTIYFISMFVGVVIYFTFSGLMFNEDVVAAIQNKENYKTVILIASIIVFLFIVCFILYANSFFMKQRKKEFGMYLLYGMKERQVATMVFFETLFLSAISVSSGILIGGLLSKFFGAVLMNLMHYNDDISFAFPLEAIVSTILLFALLIGIITIQSYFNVRRVQLVELFHAKEKIDKPFKFSMTLAILSIILITASYYTITISGDTDIWKDCFKETLFATTVALIVGTYLFFRQFSGWILQRMSQSKNYFNGTKMLWISSLRFSIRGNTVNFTFISLISAIVIFGVGFIAVDYAVKGEVVKKEYPNHIAFSSQGNETQKQIEQIMNDSHPIIGHETITGIQTEKIPNRKPFFSHPEYYTEDFYLFPESKLNAIVDLREVGEKVDLEGEEAIVLTRGLDEPKKYKSPQPEITLLEDNTFHIVEKIRYPLLSIPTSPGGNSNLQPSVLVISDEAFEYLKENHTLSSYEIYQIEDSKTSNDVSRKIFDIVMKAEGEGAYYSAYIDMHSIDTESSSLILFSVAFFAVIALFALGSVIYFKQLREATEEREHYAILRKIGVEDKEIKKIIGKQLLFVFLPPLILGLVHSWFLLYYTVILIIKDLPSLTTIIFSVMGLYVLIYLIFYVSSTSIYYKIINEKNTR</sequence>
<gene>
    <name evidence="8" type="ORF">E2636_16805</name>
</gene>
<keyword evidence="3 6" id="KW-0812">Transmembrane</keyword>
<reference evidence="8 9" key="1">
    <citation type="submission" date="2019-03" db="EMBL/GenBank/DDBJ databases">
        <title>Complete genome sequence of Paenisporosarcina antarctica CGMCC 1.6503T.</title>
        <authorList>
            <person name="Rong J.-C."/>
            <person name="Chi N.-Y."/>
            <person name="Zhang Q.-F."/>
        </authorList>
    </citation>
    <scope>NUCLEOTIDE SEQUENCE [LARGE SCALE GENOMIC DNA]</scope>
    <source>
        <strain evidence="8 9">CGMCC 1.6503</strain>
    </source>
</reference>
<feature type="transmembrane region" description="Helical" evidence="6">
    <location>
        <begin position="529"/>
        <end position="551"/>
    </location>
</feature>
<dbReference type="InterPro" id="IPR052536">
    <property type="entry name" value="ABC-4_Integral_Memb_Prot"/>
</dbReference>
<name>A0A4P7A2M9_9BACL</name>
<feature type="transmembrane region" description="Helical" evidence="6">
    <location>
        <begin position="20"/>
        <end position="38"/>
    </location>
</feature>
<feature type="transmembrane region" description="Helical" evidence="6">
    <location>
        <begin position="286"/>
        <end position="307"/>
    </location>
</feature>
<dbReference type="EMBL" id="CP038015">
    <property type="protein sequence ID" value="QBP42699.1"/>
    <property type="molecule type" value="Genomic_DNA"/>
</dbReference>
<accession>A0A4P7A2M9</accession>
<evidence type="ECO:0000256" key="2">
    <source>
        <dbReference type="ARBA" id="ARBA00022475"/>
    </source>
</evidence>
<organism evidence="8 9">
    <name type="scientific">Paenisporosarcina antarctica</name>
    <dbReference type="NCBI Taxonomy" id="417367"/>
    <lineage>
        <taxon>Bacteria</taxon>
        <taxon>Bacillati</taxon>
        <taxon>Bacillota</taxon>
        <taxon>Bacilli</taxon>
        <taxon>Bacillales</taxon>
        <taxon>Caryophanaceae</taxon>
        <taxon>Paenisporosarcina</taxon>
    </lineage>
</organism>
<dbReference type="OrthoDB" id="1705903at2"/>
<evidence type="ECO:0000313" key="9">
    <source>
        <dbReference type="Proteomes" id="UP000294292"/>
    </source>
</evidence>
<evidence type="ECO:0000313" key="8">
    <source>
        <dbReference type="EMBL" id="QBP42699.1"/>
    </source>
</evidence>
<keyword evidence="5 6" id="KW-0472">Membrane</keyword>
<feature type="transmembrane region" description="Helical" evidence="6">
    <location>
        <begin position="585"/>
        <end position="612"/>
    </location>
</feature>
<proteinExistence type="inferred from homology"/>
<dbReference type="InterPro" id="IPR003838">
    <property type="entry name" value="ABC3_permease_C"/>
</dbReference>
<evidence type="ECO:0000256" key="3">
    <source>
        <dbReference type="ARBA" id="ARBA00022692"/>
    </source>
</evidence>
<dbReference type="PANTHER" id="PTHR46795:SF3">
    <property type="entry name" value="ABC TRANSPORTER PERMEASE"/>
    <property type="match status" value="1"/>
</dbReference>
<dbReference type="AlphaFoldDB" id="A0A4P7A2M9"/>
<keyword evidence="4 6" id="KW-1133">Transmembrane helix</keyword>
<keyword evidence="2 6" id="KW-1003">Cell membrane</keyword>
<dbReference type="PANTHER" id="PTHR46795">
    <property type="entry name" value="ABC TRANSPORTER PERMEASE-RELATED-RELATED"/>
    <property type="match status" value="1"/>
</dbReference>
<feature type="transmembrane region" description="Helical" evidence="6">
    <location>
        <begin position="618"/>
        <end position="638"/>
    </location>
</feature>
<feature type="domain" description="ABC3 transporter permease C-terminal" evidence="7">
    <location>
        <begin position="536"/>
        <end position="649"/>
    </location>
</feature>
<evidence type="ECO:0000256" key="5">
    <source>
        <dbReference type="ARBA" id="ARBA00023136"/>
    </source>
</evidence>
<keyword evidence="9" id="KW-1185">Reference proteome</keyword>
<feature type="transmembrane region" description="Helical" evidence="6">
    <location>
        <begin position="234"/>
        <end position="256"/>
    </location>
</feature>